<dbReference type="InterPro" id="IPR014001">
    <property type="entry name" value="Helicase_ATP-bd"/>
</dbReference>
<reference evidence="12" key="1">
    <citation type="submission" date="2016-10" db="EMBL/GenBank/DDBJ databases">
        <authorList>
            <person name="Varghese N."/>
            <person name="Submissions S."/>
        </authorList>
    </citation>
    <scope>NUCLEOTIDE SEQUENCE [LARGE SCALE GENOMIC DNA]</scope>
    <source>
        <strain evidence="12">DSM 45413</strain>
    </source>
</reference>
<dbReference type="GO" id="GO:0005524">
    <property type="term" value="F:ATP binding"/>
    <property type="evidence" value="ECO:0007669"/>
    <property type="project" value="UniProtKB-KW"/>
</dbReference>
<protein>
    <recommendedName>
        <fullName evidence="2">RNA helicase</fullName>
        <ecNumber evidence="2">3.6.4.13</ecNumber>
    </recommendedName>
</protein>
<evidence type="ECO:0000256" key="4">
    <source>
        <dbReference type="ARBA" id="ARBA00022801"/>
    </source>
</evidence>
<organism evidence="11 12">
    <name type="scientific">Trujillonella endophytica</name>
    <dbReference type="NCBI Taxonomy" id="673521"/>
    <lineage>
        <taxon>Bacteria</taxon>
        <taxon>Bacillati</taxon>
        <taxon>Actinomycetota</taxon>
        <taxon>Actinomycetes</taxon>
        <taxon>Geodermatophilales</taxon>
        <taxon>Geodermatophilaceae</taxon>
        <taxon>Trujillonella</taxon>
    </lineage>
</organism>
<dbReference type="SUPFAM" id="SSF52540">
    <property type="entry name" value="P-loop containing nucleoside triphosphate hydrolases"/>
    <property type="match status" value="1"/>
</dbReference>
<dbReference type="InterPro" id="IPR003593">
    <property type="entry name" value="AAA+_ATPase"/>
</dbReference>
<dbReference type="Pfam" id="PF21010">
    <property type="entry name" value="HA2_C"/>
    <property type="match status" value="1"/>
</dbReference>
<dbReference type="FunFam" id="3.40.50.300:FF:000575">
    <property type="entry name" value="ATP-dependent helicase hrpA"/>
    <property type="match status" value="1"/>
</dbReference>
<dbReference type="Gene3D" id="3.40.50.300">
    <property type="entry name" value="P-loop containing nucleotide triphosphate hydrolases"/>
    <property type="match status" value="2"/>
</dbReference>
<dbReference type="SMART" id="SM00382">
    <property type="entry name" value="AAA"/>
    <property type="match status" value="1"/>
</dbReference>
<dbReference type="EMBL" id="FOEE01000020">
    <property type="protein sequence ID" value="SEP26808.1"/>
    <property type="molecule type" value="Genomic_DNA"/>
</dbReference>
<dbReference type="SMART" id="SM00490">
    <property type="entry name" value="HELICc"/>
    <property type="match status" value="1"/>
</dbReference>
<evidence type="ECO:0000256" key="7">
    <source>
        <dbReference type="ARBA" id="ARBA00047984"/>
    </source>
</evidence>
<dbReference type="SMART" id="SM00487">
    <property type="entry name" value="DEXDc"/>
    <property type="match status" value="1"/>
</dbReference>
<dbReference type="Gene3D" id="1.20.120.1080">
    <property type="match status" value="1"/>
</dbReference>
<dbReference type="PANTHER" id="PTHR18934:SF99">
    <property type="entry name" value="ATP-DEPENDENT RNA HELICASE DHX37-RELATED"/>
    <property type="match status" value="1"/>
</dbReference>
<feature type="domain" description="Helicase C-terminal" evidence="10">
    <location>
        <begin position="319"/>
        <end position="485"/>
    </location>
</feature>
<dbReference type="Pfam" id="PF11898">
    <property type="entry name" value="DUF3418"/>
    <property type="match status" value="1"/>
</dbReference>
<keyword evidence="5 11" id="KW-0347">Helicase</keyword>
<dbReference type="InterPro" id="IPR011709">
    <property type="entry name" value="DEAD-box_helicase_OB_fold"/>
</dbReference>
<keyword evidence="4" id="KW-0378">Hydrolase</keyword>
<keyword evidence="6" id="KW-0067">ATP-binding</keyword>
<evidence type="ECO:0000256" key="2">
    <source>
        <dbReference type="ARBA" id="ARBA00012552"/>
    </source>
</evidence>
<evidence type="ECO:0000259" key="10">
    <source>
        <dbReference type="PROSITE" id="PS51194"/>
    </source>
</evidence>
<comment type="catalytic activity">
    <reaction evidence="7">
        <text>ATP + H2O = ADP + phosphate + H(+)</text>
        <dbReference type="Rhea" id="RHEA:13065"/>
        <dbReference type="ChEBI" id="CHEBI:15377"/>
        <dbReference type="ChEBI" id="CHEBI:15378"/>
        <dbReference type="ChEBI" id="CHEBI:30616"/>
        <dbReference type="ChEBI" id="CHEBI:43474"/>
        <dbReference type="ChEBI" id="CHEBI:456216"/>
        <dbReference type="EC" id="3.6.4.13"/>
    </reaction>
</comment>
<dbReference type="CDD" id="cd18791">
    <property type="entry name" value="SF2_C_RHA"/>
    <property type="match status" value="1"/>
</dbReference>
<dbReference type="InterPro" id="IPR001650">
    <property type="entry name" value="Helicase_C-like"/>
</dbReference>
<feature type="region of interest" description="Disordered" evidence="8">
    <location>
        <begin position="242"/>
        <end position="281"/>
    </location>
</feature>
<dbReference type="InterPro" id="IPR010222">
    <property type="entry name" value="RNA_helicase_HrpA"/>
</dbReference>
<dbReference type="GO" id="GO:0016787">
    <property type="term" value="F:hydrolase activity"/>
    <property type="evidence" value="ECO:0007669"/>
    <property type="project" value="UniProtKB-KW"/>
</dbReference>
<dbReference type="NCBIfam" id="TIGR01967">
    <property type="entry name" value="DEAH_box_HrpA"/>
    <property type="match status" value="1"/>
</dbReference>
<evidence type="ECO:0000256" key="3">
    <source>
        <dbReference type="ARBA" id="ARBA00022741"/>
    </source>
</evidence>
<dbReference type="GO" id="GO:0003723">
    <property type="term" value="F:RNA binding"/>
    <property type="evidence" value="ECO:0007669"/>
    <property type="project" value="TreeGrafter"/>
</dbReference>
<dbReference type="PANTHER" id="PTHR18934">
    <property type="entry name" value="ATP-DEPENDENT RNA HELICASE"/>
    <property type="match status" value="1"/>
</dbReference>
<evidence type="ECO:0000256" key="8">
    <source>
        <dbReference type="SAM" id="MobiDB-lite"/>
    </source>
</evidence>
<evidence type="ECO:0000256" key="6">
    <source>
        <dbReference type="ARBA" id="ARBA00022840"/>
    </source>
</evidence>
<dbReference type="Proteomes" id="UP000198960">
    <property type="component" value="Unassembled WGS sequence"/>
</dbReference>
<evidence type="ECO:0000259" key="9">
    <source>
        <dbReference type="PROSITE" id="PS51192"/>
    </source>
</evidence>
<dbReference type="RefSeq" id="WP_244524847.1">
    <property type="nucleotide sequence ID" value="NZ_FOEE01000020.1"/>
</dbReference>
<gene>
    <name evidence="11" type="ORF">SAMN05660991_04393</name>
</gene>
<evidence type="ECO:0000313" key="11">
    <source>
        <dbReference type="EMBL" id="SEP26808.1"/>
    </source>
</evidence>
<dbReference type="PROSITE" id="PS51194">
    <property type="entry name" value="HELICASE_CTER"/>
    <property type="match status" value="1"/>
</dbReference>
<dbReference type="Pfam" id="PF00271">
    <property type="entry name" value="Helicase_C"/>
    <property type="match status" value="1"/>
</dbReference>
<dbReference type="STRING" id="673521.SAMN05660991_04393"/>
<dbReference type="FunFam" id="1.20.120.1080:FF:000005">
    <property type="entry name" value="ATP-dependent helicase HrpA"/>
    <property type="match status" value="1"/>
</dbReference>
<evidence type="ECO:0000256" key="1">
    <source>
        <dbReference type="ARBA" id="ARBA00008792"/>
    </source>
</evidence>
<proteinExistence type="inferred from homology"/>
<name>A0A1H8WI90_9ACTN</name>
<feature type="domain" description="Helicase ATP-binding" evidence="9">
    <location>
        <begin position="86"/>
        <end position="249"/>
    </location>
</feature>
<keyword evidence="12" id="KW-1185">Reference proteome</keyword>
<sequence>MAADAPAAGDLRARLAGLTVEDEHRLARRLDGTRRTRDPEARARQRERVVADLVAAEQRIARRRAAVPPITYPAELPVSARRDDIAAALRDSQVVVVAGETGSGKTTQLPKIALELGRGVRGRIGHTQPRRIAARTVAERIAEELDRPLGDVVGWKVRFTDQVSDSTLVKVMTDGVLLAEIAHDRLLRQYDTLIIDEAHERSLNIDFLLGYLARILPRRPDLKVVITSATIDVERIAKHFTGLGGKGQGSGQNRDAAPGQFRGGAPGQFRGIAQGEDDGGAEVPVVEVSGRTYPVEIRYRPVVDPDDPDADPDRDQVTAIGDAVDELVGEGHGDVLVFLAGEREIRDTADALTDRFPGVEVLPLYSRLSAADQHRVFEPHTGRRVVLATNVAETSLTVPGIRYVVDPGTARISRYSARTKVQRLPIEPVSQASARQRSGRCGRTSDGIAIRLYSEADFDGRPEYTDPEILRTSLAAVLLQMAALGLGDVADFPFIDPPDRRAVADGLALLTELGALDGASEGSAGALTPTGRALAALPLDPRIARMVVEADRRGVLDEVLVIAAGLTIQDPRERPAEHQQAADQMHARFADENSDFLALLNLWRYLEERQDALSGSAFRRTVKREFLHYLRIREWQDLYGQLRGTVRRLGMTLGEPAPEPDERGITTALLAGLLSQIGQQIEEGARQDGKAKDGDRRRGGREYLGVRNARFVIAPGTPLARKPPRWVVAAELVETSRLFARTVARIDPERVEELAGHLVKREYSEPRWDAKRGSVVATERVTLYGLPLVVGRRVQYGSIDPVVSRELFIRHALVQGEWTTHHRFWAENLRALERVAELEERARRRDIRVDDETLFDLYDARIPADVVSTRHFDRWWKEARRRTPDLMTLTPDDLTDAAAAGQVREEDFPDAVPLTQGLTLPLSYAFAPGAPEDGVTVDVPLAVLDAVAERTASSSLAFTVPGLREELVTALLRTLPKQLRRALVPIPDRVREILPRIELTEPLLPALERELRRSAGTVVPPDAWAPAQVPDHLRATFRVVDDRHRTLASGKDLQALRAEVAPQARASLARAAVDLERTGLTAWTIGDLPRTVEVRRGGHVVDAFPAVVDEGETAGVRVVATEAEALRLHRRGVRRLLVLAAGSPARQVVKGLGPRSRLALQFNPDGEIPDLVADCVEAAADELITAAGGPPREEAAFGALVATAKAQLPQLTKDTVTRVEAVLTQAREVAVALGGAAGRRVPDAAVADLRRQMAGLLHTGFVVAIGRRRLPDVVRYLAGMAHRLERLPANAVRDALGMHQVEAVTAEYEQARRQRPPSGAPDDPVTRVRWMIEELRVALFAQQLGTARAVSEQRIYKAIDAALA</sequence>
<dbReference type="GO" id="GO:0003724">
    <property type="term" value="F:RNA helicase activity"/>
    <property type="evidence" value="ECO:0007669"/>
    <property type="project" value="UniProtKB-EC"/>
</dbReference>
<dbReference type="Pfam" id="PF07717">
    <property type="entry name" value="OB_NTP_bind"/>
    <property type="match status" value="1"/>
</dbReference>
<evidence type="ECO:0000313" key="12">
    <source>
        <dbReference type="Proteomes" id="UP000198960"/>
    </source>
</evidence>
<dbReference type="EC" id="3.6.4.13" evidence="2"/>
<dbReference type="FunFam" id="3.40.50.300:FF:000439">
    <property type="entry name" value="ATP-dependent RNA helicase HrpA"/>
    <property type="match status" value="1"/>
</dbReference>
<dbReference type="InterPro" id="IPR007502">
    <property type="entry name" value="Helicase-assoc_dom"/>
</dbReference>
<dbReference type="SMART" id="SM00847">
    <property type="entry name" value="HA2"/>
    <property type="match status" value="1"/>
</dbReference>
<accession>A0A1H8WI90</accession>
<dbReference type="Pfam" id="PF00270">
    <property type="entry name" value="DEAD"/>
    <property type="match status" value="1"/>
</dbReference>
<dbReference type="InterPro" id="IPR011545">
    <property type="entry name" value="DEAD/DEAH_box_helicase_dom"/>
</dbReference>
<dbReference type="InterPro" id="IPR024590">
    <property type="entry name" value="HrpA_C"/>
</dbReference>
<keyword evidence="3" id="KW-0547">Nucleotide-binding</keyword>
<dbReference type="InterPro" id="IPR027417">
    <property type="entry name" value="P-loop_NTPase"/>
</dbReference>
<comment type="similarity">
    <text evidence="1">Belongs to the DEAD box helicase family. DEAH subfamily.</text>
</comment>
<dbReference type="PROSITE" id="PS51192">
    <property type="entry name" value="HELICASE_ATP_BIND_1"/>
    <property type="match status" value="1"/>
</dbReference>
<evidence type="ECO:0000256" key="5">
    <source>
        <dbReference type="ARBA" id="ARBA00022806"/>
    </source>
</evidence>